<evidence type="ECO:0000313" key="3">
    <source>
        <dbReference type="Proteomes" id="UP000694402"/>
    </source>
</evidence>
<reference evidence="2" key="1">
    <citation type="submission" date="2025-08" db="UniProtKB">
        <authorList>
            <consortium name="Ensembl"/>
        </authorList>
    </citation>
    <scope>IDENTIFICATION</scope>
</reference>
<name>A0A8C8LM85_ONCTS</name>
<organism evidence="2 3">
    <name type="scientific">Oncorhynchus tshawytscha</name>
    <name type="common">Chinook salmon</name>
    <name type="synonym">Salmo tshawytscha</name>
    <dbReference type="NCBI Taxonomy" id="74940"/>
    <lineage>
        <taxon>Eukaryota</taxon>
        <taxon>Metazoa</taxon>
        <taxon>Chordata</taxon>
        <taxon>Craniata</taxon>
        <taxon>Vertebrata</taxon>
        <taxon>Euteleostomi</taxon>
        <taxon>Actinopterygii</taxon>
        <taxon>Neopterygii</taxon>
        <taxon>Teleostei</taxon>
        <taxon>Protacanthopterygii</taxon>
        <taxon>Salmoniformes</taxon>
        <taxon>Salmonidae</taxon>
        <taxon>Salmoninae</taxon>
        <taxon>Oncorhynchus</taxon>
    </lineage>
</organism>
<dbReference type="Pfam" id="PF15029">
    <property type="entry name" value="TMEM174"/>
    <property type="match status" value="1"/>
</dbReference>
<keyword evidence="1" id="KW-0812">Transmembrane</keyword>
<dbReference type="InterPro" id="IPR027835">
    <property type="entry name" value="TMEM174"/>
</dbReference>
<dbReference type="AlphaFoldDB" id="A0A8C8LM85"/>
<dbReference type="PANTHER" id="PTHR31020:SF1">
    <property type="entry name" value="TRANSMEMBRANE PROTEIN 174"/>
    <property type="match status" value="1"/>
</dbReference>
<keyword evidence="1" id="KW-1133">Transmembrane helix</keyword>
<keyword evidence="3" id="KW-1185">Reference proteome</keyword>
<accession>A0A8C8LM85</accession>
<reference evidence="2" key="2">
    <citation type="submission" date="2025-09" db="UniProtKB">
        <authorList>
            <consortium name="Ensembl"/>
        </authorList>
    </citation>
    <scope>IDENTIFICATION</scope>
</reference>
<protein>
    <submittedName>
        <fullName evidence="2">Transmembrane protein 174</fullName>
    </submittedName>
</protein>
<evidence type="ECO:0000313" key="2">
    <source>
        <dbReference type="Ensembl" id="ENSOTSP00005027574.2"/>
    </source>
</evidence>
<dbReference type="GeneTree" id="ENSGT00390000004161"/>
<proteinExistence type="predicted"/>
<evidence type="ECO:0000256" key="1">
    <source>
        <dbReference type="SAM" id="Phobius"/>
    </source>
</evidence>
<feature type="transmembrane region" description="Helical" evidence="1">
    <location>
        <begin position="20"/>
        <end position="41"/>
    </location>
</feature>
<sequence>LSLSPSLPPSLSPTCRSLMGIRSGATLMFPGIFLGLVGMTFTDMGWLKYSVSCRGTFILISICKFRMLSCRACKQSDYDKDLSELLEIPGSGQSFVFNGINQPIMFHGATVGQYIPALYRSVTQEPNLDDAGPILHRPMGAQWDSQSRLDVIQPGFEPGTVVTPLALRYSPLDRCTTLELPLQEYPSELLPENLCSFLNYKPPPTSFYRPAYSPDMSPIEHVRDALDQRL</sequence>
<dbReference type="Proteomes" id="UP000694402">
    <property type="component" value="Unassembled WGS sequence"/>
</dbReference>
<dbReference type="Ensembl" id="ENSOTST00005029778.2">
    <property type="protein sequence ID" value="ENSOTSP00005027574.2"/>
    <property type="gene ID" value="ENSOTSG00005012950.2"/>
</dbReference>
<keyword evidence="1" id="KW-0472">Membrane</keyword>
<dbReference type="PANTHER" id="PTHR31020">
    <property type="entry name" value="TRANSMEMBRANE PROTEIN 174"/>
    <property type="match status" value="1"/>
</dbReference>